<dbReference type="AlphaFoldDB" id="A0AA35LND5"/>
<evidence type="ECO:0000313" key="2">
    <source>
        <dbReference type="EMBL" id="CAI5799338.1"/>
    </source>
</evidence>
<dbReference type="Proteomes" id="UP001178461">
    <property type="component" value="Chromosome W"/>
</dbReference>
<feature type="region of interest" description="Disordered" evidence="1">
    <location>
        <begin position="145"/>
        <end position="186"/>
    </location>
</feature>
<dbReference type="EMBL" id="OX395145">
    <property type="protein sequence ID" value="CAI5799338.1"/>
    <property type="molecule type" value="Genomic_DNA"/>
</dbReference>
<organism evidence="2 3">
    <name type="scientific">Podarcis lilfordi</name>
    <name type="common">Lilford's wall lizard</name>
    <dbReference type="NCBI Taxonomy" id="74358"/>
    <lineage>
        <taxon>Eukaryota</taxon>
        <taxon>Metazoa</taxon>
        <taxon>Chordata</taxon>
        <taxon>Craniata</taxon>
        <taxon>Vertebrata</taxon>
        <taxon>Euteleostomi</taxon>
        <taxon>Lepidosauria</taxon>
        <taxon>Squamata</taxon>
        <taxon>Bifurcata</taxon>
        <taxon>Unidentata</taxon>
        <taxon>Episquamata</taxon>
        <taxon>Laterata</taxon>
        <taxon>Lacertibaenia</taxon>
        <taxon>Lacertidae</taxon>
        <taxon>Podarcis</taxon>
    </lineage>
</organism>
<sequence length="308" mass="32702">MEKKSSPNESLGATTETSGCHLAEPSHFQLTSMPSVPRDTTGRAASLSQEESGSQQPSQQASHISSSLRSAPLQVPEQLSEERPHGTGRGASLPSLDEVSSSQCTTQGMGHQHAATFSSLQSGTRKSVICFAGISFESALQGTQAVSSTSKSPEGSVPAPSTADLAKGGQGQGQNKLRGRKQPCQECEPTLIQPALKYLRSEAGERGPVYGGQDKRSTPGSLMAAEGIHGDPGQAALAAQHVEILKKASNSPKTGAETVLKDDQALRMKVQELEEKLQALPVILQETQARGEEHEEEEEQQQQEEKQK</sequence>
<keyword evidence="3" id="KW-1185">Reference proteome</keyword>
<accession>A0AA35LND5</accession>
<proteinExistence type="predicted"/>
<feature type="compositionally biased region" description="Low complexity" evidence="1">
    <location>
        <begin position="44"/>
        <end position="62"/>
    </location>
</feature>
<feature type="region of interest" description="Disordered" evidence="1">
    <location>
        <begin position="1"/>
        <end position="122"/>
    </location>
</feature>
<evidence type="ECO:0000256" key="1">
    <source>
        <dbReference type="SAM" id="MobiDB-lite"/>
    </source>
</evidence>
<feature type="region of interest" description="Disordered" evidence="1">
    <location>
        <begin position="284"/>
        <end position="308"/>
    </location>
</feature>
<name>A0AA35LND5_9SAUR</name>
<reference evidence="2" key="1">
    <citation type="submission" date="2022-12" db="EMBL/GenBank/DDBJ databases">
        <authorList>
            <person name="Alioto T."/>
            <person name="Alioto T."/>
            <person name="Gomez Garrido J."/>
        </authorList>
    </citation>
    <scope>NUCLEOTIDE SEQUENCE</scope>
</reference>
<feature type="compositionally biased region" description="Polar residues" evidence="1">
    <location>
        <begin position="98"/>
        <end position="122"/>
    </location>
</feature>
<gene>
    <name evidence="2" type="ORF">PODLI_1B041217</name>
</gene>
<evidence type="ECO:0000313" key="3">
    <source>
        <dbReference type="Proteomes" id="UP001178461"/>
    </source>
</evidence>
<feature type="compositionally biased region" description="Polar residues" evidence="1">
    <location>
        <begin position="7"/>
        <end position="18"/>
    </location>
</feature>
<feature type="region of interest" description="Disordered" evidence="1">
    <location>
        <begin position="203"/>
        <end position="228"/>
    </location>
</feature>
<protein>
    <submittedName>
        <fullName evidence="2">Uncharacterized protein</fullName>
    </submittedName>
</protein>